<keyword evidence="3" id="KW-1185">Reference proteome</keyword>
<name>A0ABU2HA72_9ACTN</name>
<comment type="caution">
    <text evidence="2">The sequence shown here is derived from an EMBL/GenBank/DDBJ whole genome shotgun (WGS) entry which is preliminary data.</text>
</comment>
<reference evidence="3" key="1">
    <citation type="submission" date="2023-07" db="EMBL/GenBank/DDBJ databases">
        <title>Novel species in the genus Lipingzhangella isolated from Sambhar Salt Lake.</title>
        <authorList>
            <person name="Jiya N."/>
            <person name="Kajale S."/>
            <person name="Sharma A."/>
        </authorList>
    </citation>
    <scope>NUCLEOTIDE SEQUENCE [LARGE SCALE GENOMIC DNA]</scope>
    <source>
        <strain evidence="3">LS1_29</strain>
    </source>
</reference>
<dbReference type="RefSeq" id="WP_310913786.1">
    <property type="nucleotide sequence ID" value="NZ_JAVLVT010000010.1"/>
</dbReference>
<feature type="region of interest" description="Disordered" evidence="1">
    <location>
        <begin position="1"/>
        <end position="21"/>
    </location>
</feature>
<dbReference type="Proteomes" id="UP001250214">
    <property type="component" value="Unassembled WGS sequence"/>
</dbReference>
<dbReference type="EMBL" id="JAVLVT010000010">
    <property type="protein sequence ID" value="MDS1272215.1"/>
    <property type="molecule type" value="Genomic_DNA"/>
</dbReference>
<evidence type="ECO:0000313" key="2">
    <source>
        <dbReference type="EMBL" id="MDS1272215.1"/>
    </source>
</evidence>
<accession>A0ABU2HA72</accession>
<gene>
    <name evidence="2" type="ORF">RIF23_18150</name>
</gene>
<proteinExistence type="predicted"/>
<evidence type="ECO:0000313" key="3">
    <source>
        <dbReference type="Proteomes" id="UP001250214"/>
    </source>
</evidence>
<sequence>MTVPKHARPAHTPARAGSTERRHLTELAAALAPYGVWSRVLADGTVLLRVSNPASQYAVEDIACARQPYQTEFHTTFGVRIGDTDDVPAAAHNVAWLVGMVEDSGPGAGGPRPRPGA</sequence>
<protein>
    <submittedName>
        <fullName evidence="2">Uncharacterized protein</fullName>
    </submittedName>
</protein>
<evidence type="ECO:0000256" key="1">
    <source>
        <dbReference type="SAM" id="MobiDB-lite"/>
    </source>
</evidence>
<organism evidence="2 3">
    <name type="scientific">Lipingzhangella rawalii</name>
    <dbReference type="NCBI Taxonomy" id="2055835"/>
    <lineage>
        <taxon>Bacteria</taxon>
        <taxon>Bacillati</taxon>
        <taxon>Actinomycetota</taxon>
        <taxon>Actinomycetes</taxon>
        <taxon>Streptosporangiales</taxon>
        <taxon>Nocardiopsidaceae</taxon>
        <taxon>Lipingzhangella</taxon>
    </lineage>
</organism>